<feature type="compositionally biased region" description="Basic and acidic residues" evidence="2">
    <location>
        <begin position="1"/>
        <end position="12"/>
    </location>
</feature>
<keyword evidence="4" id="KW-1185">Reference proteome</keyword>
<protein>
    <submittedName>
        <fullName evidence="3">Uncharacterized protein</fullName>
    </submittedName>
</protein>
<sequence length="816" mass="92970">MGKLRDSLDKVRRGPVSRATEAGFTPENVEKAKGWRTDVDASEAQLTAQVREHARLDDTLRDLRDQLRQYDSTLAAARELGDGNDDTSQELAAETLGWLIQELPRVRLFVEAMGHEMTPALEQAISRLNAGDQDDPLTARMSQVATHGPSRDELIGQIDRLESDLRSARDQAKAKDVVIASMAESELRLKDDLELLKRNEVTLRKKTEEEVKMALESKREAESSESRQRAELREVKQQSEVIESKLKEKDDTLQRQDIQIKEFEDERRLEKELKTATDKHTRDLEDRVRQLETTAKTCQSSRDVLESQLDTIRKELDAKDANIRDLTAQVSGDRERLVEQEDLVKGQQLLIEERDSAFSEVRYYRKLADSRKTSSDKWMNCCQERDRTILRFENQVQDLGQQLNAARTQTATLQRARDNVLAELRDAQNTTREQDQSIDNLQKSADAYCNEVKELAKLNFKLRDEINKRDSALSKQRVELSSKSDTIQERDMSIKRLTERKTDLEKQLRVSEDNVEDLAASNERLKDQVKSLTSRATHSQKRGDRYKSAWDEAKKNRKSDLAHAKQAVCNMANLVMSQCPPGLEWSGIIDGIDWNSEVVVALPTQNPWQVQESWSKNPMLAVGGRTESLTAMLLQIVASVESRSLAGMVSYLSAIQMRLNEESECIVPVVKLFLDAVSVCIELEGAHAFQIFLLLQVAERIGRAWPVVQDTVDEVTHRGGSHERASSISRSVASWGQRQRLGSLDCETSIQYQDWILVGFFRKPNGILLLGESELRWADHDFFDLVRSGVTVGEGNDEIEFEVEGQGWNWWVDHIL</sequence>
<organism evidence="3 4">
    <name type="scientific">Fusarium xylarioides</name>
    <dbReference type="NCBI Taxonomy" id="221167"/>
    <lineage>
        <taxon>Eukaryota</taxon>
        <taxon>Fungi</taxon>
        <taxon>Dikarya</taxon>
        <taxon>Ascomycota</taxon>
        <taxon>Pezizomycotina</taxon>
        <taxon>Sordariomycetes</taxon>
        <taxon>Hypocreomycetidae</taxon>
        <taxon>Hypocreales</taxon>
        <taxon>Nectriaceae</taxon>
        <taxon>Fusarium</taxon>
        <taxon>Fusarium fujikuroi species complex</taxon>
    </lineage>
</organism>
<evidence type="ECO:0000256" key="2">
    <source>
        <dbReference type="SAM" id="MobiDB-lite"/>
    </source>
</evidence>
<feature type="compositionally biased region" description="Basic and acidic residues" evidence="2">
    <location>
        <begin position="541"/>
        <end position="552"/>
    </location>
</feature>
<dbReference type="OrthoDB" id="5084830at2759"/>
<reference evidence="3" key="1">
    <citation type="journal article" date="2020" name="bioRxiv">
        <title>Historical genomics reveals the evolutionary mechanisms behind multiple outbreaks of the host-specific coffee wilt pathogen Fusarium xylarioides.</title>
        <authorList>
            <person name="Peck D."/>
            <person name="Nowell R.W."/>
            <person name="Flood J."/>
            <person name="Ryan M.J."/>
            <person name="Barraclough T.G."/>
        </authorList>
    </citation>
    <scope>NUCLEOTIDE SEQUENCE</scope>
    <source>
        <strain evidence="3">IMI 127659i</strain>
    </source>
</reference>
<gene>
    <name evidence="3" type="ORF">H9Q72_012237</name>
</gene>
<keyword evidence="1" id="KW-0175">Coiled coil</keyword>
<feature type="region of interest" description="Disordered" evidence="2">
    <location>
        <begin position="526"/>
        <end position="552"/>
    </location>
</feature>
<evidence type="ECO:0000256" key="1">
    <source>
        <dbReference type="SAM" id="Coils"/>
    </source>
</evidence>
<feature type="region of interest" description="Disordered" evidence="2">
    <location>
        <begin position="1"/>
        <end position="36"/>
    </location>
</feature>
<feature type="coiled-coil region" evidence="1">
    <location>
        <begin position="302"/>
        <end position="329"/>
    </location>
</feature>
<name>A0A9P7HHF4_9HYPO</name>
<feature type="coiled-coil region" evidence="1">
    <location>
        <begin position="46"/>
        <end position="80"/>
    </location>
</feature>
<dbReference type="EMBL" id="JADFTT010000634">
    <property type="protein sequence ID" value="KAG5759648.1"/>
    <property type="molecule type" value="Genomic_DNA"/>
</dbReference>
<comment type="caution">
    <text evidence="3">The sequence shown here is derived from an EMBL/GenBank/DDBJ whole genome shotgun (WGS) entry which is preliminary data.</text>
</comment>
<dbReference type="Proteomes" id="UP000750502">
    <property type="component" value="Unassembled WGS sequence"/>
</dbReference>
<evidence type="ECO:0000313" key="3">
    <source>
        <dbReference type="EMBL" id="KAG5759648.1"/>
    </source>
</evidence>
<proteinExistence type="predicted"/>
<reference evidence="3" key="2">
    <citation type="submission" date="2020-10" db="EMBL/GenBank/DDBJ databases">
        <authorList>
            <person name="Peck L.D."/>
            <person name="Nowell R.W."/>
            <person name="Flood J."/>
            <person name="Ryan M.J."/>
            <person name="Barraclough T.G."/>
        </authorList>
    </citation>
    <scope>NUCLEOTIDE SEQUENCE</scope>
    <source>
        <strain evidence="3">IMI 127659i</strain>
    </source>
</reference>
<accession>A0A9P7HHF4</accession>
<feature type="region of interest" description="Disordered" evidence="2">
    <location>
        <begin position="214"/>
        <end position="239"/>
    </location>
</feature>
<evidence type="ECO:0000313" key="4">
    <source>
        <dbReference type="Proteomes" id="UP000750502"/>
    </source>
</evidence>
<feature type="coiled-coil region" evidence="1">
    <location>
        <begin position="389"/>
        <end position="458"/>
    </location>
</feature>
<dbReference type="AlphaFoldDB" id="A0A9P7HHF4"/>